<name>A0AAV4ZFY2_9HYPH</name>
<comment type="caution">
    <text evidence="1">The sequence shown here is derived from an EMBL/GenBank/DDBJ whole genome shotgun (WGS) entry which is preliminary data.</text>
</comment>
<dbReference type="Proteomes" id="UP001055247">
    <property type="component" value="Unassembled WGS sequence"/>
</dbReference>
<evidence type="ECO:0000313" key="2">
    <source>
        <dbReference type="Proteomes" id="UP001055247"/>
    </source>
</evidence>
<dbReference type="EMBL" id="BPQO01000002">
    <property type="protein sequence ID" value="GJD87118.1"/>
    <property type="molecule type" value="Genomic_DNA"/>
</dbReference>
<sequence>MRLVRFDNDGVDFDDGLRLMTEGALTLNGAPCFRVGVYRRRGEVYVRSGTVYPDRRRGARSMRAETLRSVVAAEMRAD</sequence>
<keyword evidence="2" id="KW-1185">Reference proteome</keyword>
<protein>
    <submittedName>
        <fullName evidence="1">Uncharacterized protein</fullName>
    </submittedName>
</protein>
<accession>A0AAV4ZFY2</accession>
<gene>
    <name evidence="1" type="ORF">BHAOGJBA_0618</name>
</gene>
<reference evidence="1" key="2">
    <citation type="submission" date="2021-08" db="EMBL/GenBank/DDBJ databases">
        <authorList>
            <person name="Tani A."/>
            <person name="Ola A."/>
            <person name="Ogura Y."/>
            <person name="Katsura K."/>
            <person name="Hayashi T."/>
        </authorList>
    </citation>
    <scope>NUCLEOTIDE SEQUENCE</scope>
    <source>
        <strain evidence="1">DSM 16372</strain>
    </source>
</reference>
<organism evidence="1 2">
    <name type="scientific">Methylobacterium hispanicum</name>
    <dbReference type="NCBI Taxonomy" id="270350"/>
    <lineage>
        <taxon>Bacteria</taxon>
        <taxon>Pseudomonadati</taxon>
        <taxon>Pseudomonadota</taxon>
        <taxon>Alphaproteobacteria</taxon>
        <taxon>Hyphomicrobiales</taxon>
        <taxon>Methylobacteriaceae</taxon>
        <taxon>Methylobacterium</taxon>
    </lineage>
</organism>
<proteinExistence type="predicted"/>
<evidence type="ECO:0000313" key="1">
    <source>
        <dbReference type="EMBL" id="GJD87118.1"/>
    </source>
</evidence>
<dbReference type="RefSeq" id="WP_238229405.1">
    <property type="nucleotide sequence ID" value="NZ_BPQO01000002.1"/>
</dbReference>
<dbReference type="AlphaFoldDB" id="A0AAV4ZFY2"/>
<reference evidence="1" key="1">
    <citation type="journal article" date="2016" name="Front. Microbiol.">
        <title>Genome Sequence of the Piezophilic, Mesophilic Sulfate-Reducing Bacterium Desulfovibrio indicus J2T.</title>
        <authorList>
            <person name="Cao J."/>
            <person name="Maignien L."/>
            <person name="Shao Z."/>
            <person name="Alain K."/>
            <person name="Jebbar M."/>
        </authorList>
    </citation>
    <scope>NUCLEOTIDE SEQUENCE</scope>
    <source>
        <strain evidence="1">DSM 16372</strain>
    </source>
</reference>